<dbReference type="InterPro" id="IPR023696">
    <property type="entry name" value="Ureohydrolase_dom_sf"/>
</dbReference>
<organism evidence="5 7">
    <name type="scientific">Rotaria socialis</name>
    <dbReference type="NCBI Taxonomy" id="392032"/>
    <lineage>
        <taxon>Eukaryota</taxon>
        <taxon>Metazoa</taxon>
        <taxon>Spiralia</taxon>
        <taxon>Gnathifera</taxon>
        <taxon>Rotifera</taxon>
        <taxon>Eurotatoria</taxon>
        <taxon>Bdelloidea</taxon>
        <taxon>Philodinida</taxon>
        <taxon>Philodinidae</taxon>
        <taxon>Rotaria</taxon>
    </lineage>
</organism>
<dbReference type="PROSITE" id="PS01053">
    <property type="entry name" value="ARGINASE_1"/>
    <property type="match status" value="1"/>
</dbReference>
<dbReference type="Pfam" id="PF00491">
    <property type="entry name" value="Arginase"/>
    <property type="match status" value="1"/>
</dbReference>
<sequence>MLGTTFQRKLAHCIVFRAALSCRRSKSNRSLHFFPGENSDLRGDGAFRRNQPLGSTMELAYAGVLSFLRRNYTRNLQNVDVAVTGIPLDLATTYRPGTRFGPKGIREASTQLPDLKSYPGGIDLFEDLAVIDYGDCWFDASQPMTIPKAIENHAKEIIDRNVFLLSLGGDHYVSYPLLKAHAAKYGKQLSLLQFDAHCDTWPNPHEDSLNHGSMFYYAVREGLVDPNSSIQVGIRTFNDDFMGVKVLDASWVHGHSVDETVQEILGRIGNNPTYLTFDIDCLDPAFAPGTGTPVCGGLSTAQAIEIVRRLGSLNFIGMDIVEVSPPFDHASITSLAAATLAYQFLLLLRNKKILSKTFPFVAKSVQ</sequence>
<dbReference type="InterPro" id="IPR006035">
    <property type="entry name" value="Ureohydrolase"/>
</dbReference>
<evidence type="ECO:0000256" key="4">
    <source>
        <dbReference type="RuleBase" id="RU003684"/>
    </source>
</evidence>
<dbReference type="Gene3D" id="3.40.800.10">
    <property type="entry name" value="Ureohydrolase domain"/>
    <property type="match status" value="1"/>
</dbReference>
<dbReference type="Proteomes" id="UP000663838">
    <property type="component" value="Unassembled WGS sequence"/>
</dbReference>
<name>A0A819ATB1_9BILA</name>
<dbReference type="GO" id="GO:0033389">
    <property type="term" value="P:putrescine biosynthetic process from arginine, via agmatine"/>
    <property type="evidence" value="ECO:0007669"/>
    <property type="project" value="TreeGrafter"/>
</dbReference>
<reference evidence="5" key="1">
    <citation type="submission" date="2021-02" db="EMBL/GenBank/DDBJ databases">
        <authorList>
            <person name="Nowell W R."/>
        </authorList>
    </citation>
    <scope>NUCLEOTIDE SEQUENCE</scope>
</reference>
<proteinExistence type="inferred from homology"/>
<gene>
    <name evidence="5" type="ORF">KIK155_LOCUS31555</name>
    <name evidence="6" type="ORF">TOA249_LOCUS30495</name>
</gene>
<evidence type="ECO:0000256" key="1">
    <source>
        <dbReference type="ARBA" id="ARBA00009227"/>
    </source>
</evidence>
<dbReference type="InterPro" id="IPR005925">
    <property type="entry name" value="Agmatinase-rel"/>
</dbReference>
<dbReference type="EMBL" id="CAJNYV010005846">
    <property type="protein sequence ID" value="CAF3784986.1"/>
    <property type="molecule type" value="Genomic_DNA"/>
</dbReference>
<dbReference type="GO" id="GO:0046872">
    <property type="term" value="F:metal ion binding"/>
    <property type="evidence" value="ECO:0007669"/>
    <property type="project" value="UniProtKB-KW"/>
</dbReference>
<dbReference type="PANTHER" id="PTHR11358:SF26">
    <property type="entry name" value="GUANIDINO ACID HYDROLASE, MITOCHONDRIAL"/>
    <property type="match status" value="1"/>
</dbReference>
<evidence type="ECO:0000313" key="6">
    <source>
        <dbReference type="EMBL" id="CAF4898349.1"/>
    </source>
</evidence>
<accession>A0A819ATB1</accession>
<dbReference type="PROSITE" id="PS51409">
    <property type="entry name" value="ARGINASE_2"/>
    <property type="match status" value="1"/>
</dbReference>
<dbReference type="AlphaFoldDB" id="A0A819ATB1"/>
<evidence type="ECO:0000256" key="3">
    <source>
        <dbReference type="ARBA" id="ARBA00022801"/>
    </source>
</evidence>
<dbReference type="SUPFAM" id="SSF52768">
    <property type="entry name" value="Arginase/deacetylase"/>
    <property type="match status" value="1"/>
</dbReference>
<evidence type="ECO:0000256" key="2">
    <source>
        <dbReference type="ARBA" id="ARBA00022723"/>
    </source>
</evidence>
<comment type="caution">
    <text evidence="5">The sequence shown here is derived from an EMBL/GenBank/DDBJ whole genome shotgun (WGS) entry which is preliminary data.</text>
</comment>
<protein>
    <recommendedName>
        <fullName evidence="8">Agmatinase</fullName>
    </recommendedName>
</protein>
<evidence type="ECO:0000313" key="5">
    <source>
        <dbReference type="EMBL" id="CAF3784986.1"/>
    </source>
</evidence>
<dbReference type="EMBL" id="CAJOBS010005361">
    <property type="protein sequence ID" value="CAF4898349.1"/>
    <property type="molecule type" value="Genomic_DNA"/>
</dbReference>
<dbReference type="NCBIfam" id="TIGR01230">
    <property type="entry name" value="agmatinase"/>
    <property type="match status" value="1"/>
</dbReference>
<keyword evidence="2" id="KW-0479">Metal-binding</keyword>
<dbReference type="GO" id="GO:0008783">
    <property type="term" value="F:agmatinase activity"/>
    <property type="evidence" value="ECO:0007669"/>
    <property type="project" value="TreeGrafter"/>
</dbReference>
<dbReference type="InterPro" id="IPR020855">
    <property type="entry name" value="Ureohydrolase_Mn_BS"/>
</dbReference>
<dbReference type="CDD" id="cd11592">
    <property type="entry name" value="Agmatinase_PAH"/>
    <property type="match status" value="1"/>
</dbReference>
<comment type="similarity">
    <text evidence="1">Belongs to the arginase family. Agmatinase subfamily.</text>
</comment>
<evidence type="ECO:0008006" key="8">
    <source>
        <dbReference type="Google" id="ProtNLM"/>
    </source>
</evidence>
<dbReference type="PANTHER" id="PTHR11358">
    <property type="entry name" value="ARGINASE/AGMATINASE"/>
    <property type="match status" value="1"/>
</dbReference>
<evidence type="ECO:0000313" key="7">
    <source>
        <dbReference type="Proteomes" id="UP000663865"/>
    </source>
</evidence>
<dbReference type="NCBIfam" id="NF002564">
    <property type="entry name" value="PRK02190.1"/>
    <property type="match status" value="1"/>
</dbReference>
<keyword evidence="3 4" id="KW-0378">Hydrolase</keyword>
<dbReference type="Proteomes" id="UP000663865">
    <property type="component" value="Unassembled WGS sequence"/>
</dbReference>